<keyword evidence="8" id="KW-1185">Reference proteome</keyword>
<dbReference type="NCBIfam" id="TIGR01704">
    <property type="entry name" value="MTA_SAH-Nsdase"/>
    <property type="match status" value="1"/>
</dbReference>
<proteinExistence type="predicted"/>
<dbReference type="EC" id="3.2.2.9" evidence="2"/>
<accession>A0A261FBC5</accession>
<name>A0A261FBC5_9BIFI</name>
<evidence type="ECO:0000256" key="4">
    <source>
        <dbReference type="ARBA" id="ARBA00022801"/>
    </source>
</evidence>
<organism evidence="7 8">
    <name type="scientific">Aeriscardovia aeriphila</name>
    <dbReference type="NCBI Taxonomy" id="218139"/>
    <lineage>
        <taxon>Bacteria</taxon>
        <taxon>Bacillati</taxon>
        <taxon>Actinomycetota</taxon>
        <taxon>Actinomycetes</taxon>
        <taxon>Bifidobacteriales</taxon>
        <taxon>Bifidobacteriaceae</taxon>
        <taxon>Aeriscardovia</taxon>
    </lineage>
</organism>
<reference evidence="7 8" key="1">
    <citation type="journal article" date="2017" name="BMC Genomics">
        <title>Comparative genomic and phylogenomic analyses of the Bifidobacteriaceae family.</title>
        <authorList>
            <person name="Lugli G.A."/>
            <person name="Milani C."/>
            <person name="Turroni F."/>
            <person name="Duranti S."/>
            <person name="Mancabelli L."/>
            <person name="Mangifesta M."/>
            <person name="Ferrario C."/>
            <person name="Modesto M."/>
            <person name="Mattarelli P."/>
            <person name="Jiri K."/>
            <person name="van Sinderen D."/>
            <person name="Ventura M."/>
        </authorList>
    </citation>
    <scope>NUCLEOTIDE SEQUENCE [LARGE SCALE GENOMIC DNA]</scope>
    <source>
        <strain evidence="7 8">LMG 21773</strain>
    </source>
</reference>
<dbReference type="AlphaFoldDB" id="A0A261FBC5"/>
<dbReference type="PANTHER" id="PTHR46832">
    <property type="entry name" value="5'-METHYLTHIOADENOSINE/S-ADENOSYLHOMOCYSTEINE NUCLEOSIDASE"/>
    <property type="match status" value="1"/>
</dbReference>
<dbReference type="EMBL" id="MWWU01000002">
    <property type="protein sequence ID" value="OZG56335.1"/>
    <property type="molecule type" value="Genomic_DNA"/>
</dbReference>
<dbReference type="InterPro" id="IPR010049">
    <property type="entry name" value="MTA_SAH_Nsdase"/>
</dbReference>
<evidence type="ECO:0000313" key="7">
    <source>
        <dbReference type="EMBL" id="OZG56335.1"/>
    </source>
</evidence>
<gene>
    <name evidence="7" type="ORF">AEAE_0823</name>
</gene>
<keyword evidence="3" id="KW-0028">Amino-acid biosynthesis</keyword>
<dbReference type="GO" id="GO:0005829">
    <property type="term" value="C:cytosol"/>
    <property type="evidence" value="ECO:0007669"/>
    <property type="project" value="TreeGrafter"/>
</dbReference>
<dbReference type="Proteomes" id="UP000228976">
    <property type="component" value="Unassembled WGS sequence"/>
</dbReference>
<dbReference type="UniPathway" id="UPA00904">
    <property type="reaction ID" value="UER00871"/>
</dbReference>
<dbReference type="GO" id="GO:0009164">
    <property type="term" value="P:nucleoside catabolic process"/>
    <property type="evidence" value="ECO:0007669"/>
    <property type="project" value="InterPro"/>
</dbReference>
<keyword evidence="5" id="KW-0486">Methionine biosynthesis</keyword>
<evidence type="ECO:0000256" key="3">
    <source>
        <dbReference type="ARBA" id="ARBA00022605"/>
    </source>
</evidence>
<dbReference type="RefSeq" id="WP_094689877.1">
    <property type="nucleotide sequence ID" value="NZ_JACBYZ010000001.1"/>
</dbReference>
<comment type="caution">
    <text evidence="7">The sequence shown here is derived from an EMBL/GenBank/DDBJ whole genome shotgun (WGS) entry which is preliminary data.</text>
</comment>
<feature type="domain" description="Nucleoside phosphorylase" evidence="6">
    <location>
        <begin position="15"/>
        <end position="240"/>
    </location>
</feature>
<comment type="pathway">
    <text evidence="1">Amino-acid biosynthesis; L-methionine biosynthesis via salvage pathway; S-methyl-5-thio-alpha-D-ribose 1-phosphate from S-methyl-5'-thioadenosine (hydrolase route): step 1/2.</text>
</comment>
<dbReference type="GO" id="GO:0008930">
    <property type="term" value="F:methylthioadenosine nucleosidase activity"/>
    <property type="evidence" value="ECO:0007669"/>
    <property type="project" value="InterPro"/>
</dbReference>
<keyword evidence="4" id="KW-0378">Hydrolase</keyword>
<evidence type="ECO:0000256" key="2">
    <source>
        <dbReference type="ARBA" id="ARBA00011974"/>
    </source>
</evidence>
<dbReference type="GO" id="GO:0019509">
    <property type="term" value="P:L-methionine salvage from methylthioadenosine"/>
    <property type="evidence" value="ECO:0007669"/>
    <property type="project" value="UniProtKB-UniPathway"/>
</dbReference>
<evidence type="ECO:0000313" key="8">
    <source>
        <dbReference type="Proteomes" id="UP000228976"/>
    </source>
</evidence>
<evidence type="ECO:0000256" key="5">
    <source>
        <dbReference type="ARBA" id="ARBA00023167"/>
    </source>
</evidence>
<sequence>MSDEVNETEEETTATIAVIGAMDEEVRQLGEWLSGAQQFSEAGLPVTVGMAQTNRGNTVRIVATVAGMGTVAAGAATQYLITRFSPDTVIFSGIAGNVSGELDINDVVLGGILRYLDTDMRLVGQAAPGLTEYRSDPALIRIAEQALDEQGTNYKVGVIASGNYFVDSDELRNKVREETQADAVEMEGAAVGHIATKNGLPFLVIRALSDNTNTKYESFRHFDISTYAETASSLVEAIIRRM</sequence>
<dbReference type="Pfam" id="PF01048">
    <property type="entry name" value="PNP_UDP_1"/>
    <property type="match status" value="1"/>
</dbReference>
<dbReference type="GO" id="GO:0019284">
    <property type="term" value="P:L-methionine salvage from S-adenosylmethionine"/>
    <property type="evidence" value="ECO:0007669"/>
    <property type="project" value="TreeGrafter"/>
</dbReference>
<evidence type="ECO:0000259" key="6">
    <source>
        <dbReference type="Pfam" id="PF01048"/>
    </source>
</evidence>
<dbReference type="OrthoDB" id="44283at2"/>
<evidence type="ECO:0000256" key="1">
    <source>
        <dbReference type="ARBA" id="ARBA00004945"/>
    </source>
</evidence>
<dbReference type="Gene3D" id="3.40.50.1580">
    <property type="entry name" value="Nucleoside phosphorylase domain"/>
    <property type="match status" value="1"/>
</dbReference>
<protein>
    <recommendedName>
        <fullName evidence="2">adenosylhomocysteine nucleosidase</fullName>
        <ecNumber evidence="2">3.2.2.9</ecNumber>
    </recommendedName>
</protein>
<dbReference type="InterPro" id="IPR035994">
    <property type="entry name" value="Nucleoside_phosphorylase_sf"/>
</dbReference>
<dbReference type="CDD" id="cd09008">
    <property type="entry name" value="MTAN"/>
    <property type="match status" value="1"/>
</dbReference>
<dbReference type="InterPro" id="IPR000845">
    <property type="entry name" value="Nucleoside_phosphorylase_d"/>
</dbReference>
<dbReference type="PANTHER" id="PTHR46832:SF1">
    <property type="entry name" value="5'-METHYLTHIOADENOSINE_S-ADENOSYLHOMOCYSTEINE NUCLEOSIDASE"/>
    <property type="match status" value="1"/>
</dbReference>
<dbReference type="SUPFAM" id="SSF53167">
    <property type="entry name" value="Purine and uridine phosphorylases"/>
    <property type="match status" value="1"/>
</dbReference>
<dbReference type="GO" id="GO:0008782">
    <property type="term" value="F:adenosylhomocysteine nucleosidase activity"/>
    <property type="evidence" value="ECO:0007669"/>
    <property type="project" value="UniProtKB-EC"/>
</dbReference>